<dbReference type="EMBL" id="CP009110">
    <property type="protein sequence ID" value="AIJ26581.1"/>
    <property type="molecule type" value="Genomic_DNA"/>
</dbReference>
<feature type="transmembrane region" description="Helical" evidence="1">
    <location>
        <begin position="99"/>
        <end position="120"/>
    </location>
</feature>
<dbReference type="eggNOG" id="COG5635">
    <property type="taxonomic scope" value="Bacteria"/>
</dbReference>
<keyword evidence="1" id="KW-1133">Transmembrane helix</keyword>
<gene>
    <name evidence="2" type="ORF">AMETH_6489</name>
</gene>
<dbReference type="STRING" id="1068978.AMETH_6489"/>
<dbReference type="OrthoDB" id="5150226at2"/>
<reference evidence="2 3" key="1">
    <citation type="submission" date="2014-07" db="EMBL/GenBank/DDBJ databases">
        <title>Whole Genome Sequence of the Amycolatopsis methanolica 239.</title>
        <authorList>
            <person name="Tang B."/>
        </authorList>
    </citation>
    <scope>NUCLEOTIDE SEQUENCE [LARGE SCALE GENOMIC DNA]</scope>
    <source>
        <strain evidence="2 3">239</strain>
    </source>
</reference>
<keyword evidence="3" id="KW-1185">Reference proteome</keyword>
<proteinExistence type="predicted"/>
<organism evidence="2 3">
    <name type="scientific">Amycolatopsis methanolica 239</name>
    <dbReference type="NCBI Taxonomy" id="1068978"/>
    <lineage>
        <taxon>Bacteria</taxon>
        <taxon>Bacillati</taxon>
        <taxon>Actinomycetota</taxon>
        <taxon>Actinomycetes</taxon>
        <taxon>Pseudonocardiales</taxon>
        <taxon>Pseudonocardiaceae</taxon>
        <taxon>Amycolatopsis</taxon>
        <taxon>Amycolatopsis methanolica group</taxon>
    </lineage>
</organism>
<feature type="transmembrane region" description="Helical" evidence="1">
    <location>
        <begin position="73"/>
        <end position="93"/>
    </location>
</feature>
<keyword evidence="1" id="KW-0812">Transmembrane</keyword>
<accession>A0A076N5K8</accession>
<evidence type="ECO:0008006" key="4">
    <source>
        <dbReference type="Google" id="ProtNLM"/>
    </source>
</evidence>
<dbReference type="Proteomes" id="UP000062973">
    <property type="component" value="Chromosome"/>
</dbReference>
<sequence>MGDDELIAGVLFGDDARGLLAEERIPLREAHETLSADPELRERLTTGRATFLRDPAFEGVITSRLPEHRLVDLRLAAAFAVVFGYHLLLVRAWPQLPWGFAAFAVAAYLAVLAIACRIGYRWIAPLRGLFRRVGALPVEDLWRVYAVEQIVWPALVRYVEEKRTPPDSTEFTYRAVDGLYRESPSATPVITGAGERLRTAVARSETGAIALAGHRGVGKTTAIRFVAGGVLGDPDRPPLAVVASAPARYDARDFVLYLHALLCKEVITRTHGAGQPQRWATFARLAAPVRRRERAAHVVRSLLAHLVAIAVPVLLGAWAWGRPPLEFVTDPPPLFRDLTGWRIAVLVLAGLVALTVVTDLGAFAWRAVRGLRPVRPADPRLRELRAVAGQQLRRIRFLQTYTTGWSGKLTLPMKSEAGWTRSTQSAEQQLSYPEVVDEFRAFAEHAAEVLRATGVTERVVIAIDELDKIAEPEKAQELINDIKGVFDVPGCLFLVSVSDDAIVSFERRGIPARDAFDSAFSEMVRLDNFTPDDTRNWISRRVLGLPEQFVCLCHCLSGGLPRDLRRTVVELLDVPAGQPLSAVVEVLVRRELDRKAHAFTGAARGIEPSPERSGLIADLVAIPTVRGPGELRALAAKIDAGDGLAALRTQAAAYLLFSATILEVFTDDLTRDRLYRVPGGEPQLLALARQQMAFDPRVSMDLTASFRAARGLAVE</sequence>
<name>A0A076N5K8_AMYME</name>
<dbReference type="HOGENOM" id="CLU_386190_0_0_11"/>
<protein>
    <recommendedName>
        <fullName evidence="4">KAP NTPase domain-containing protein</fullName>
    </recommendedName>
</protein>
<feature type="transmembrane region" description="Helical" evidence="1">
    <location>
        <begin position="302"/>
        <end position="321"/>
    </location>
</feature>
<evidence type="ECO:0000313" key="2">
    <source>
        <dbReference type="EMBL" id="AIJ26581.1"/>
    </source>
</evidence>
<dbReference type="KEGG" id="amq:AMETH_6489"/>
<dbReference type="SUPFAM" id="SSF52540">
    <property type="entry name" value="P-loop containing nucleoside triphosphate hydrolases"/>
    <property type="match status" value="1"/>
</dbReference>
<keyword evidence="1" id="KW-0472">Membrane</keyword>
<evidence type="ECO:0000313" key="3">
    <source>
        <dbReference type="Proteomes" id="UP000062973"/>
    </source>
</evidence>
<feature type="transmembrane region" description="Helical" evidence="1">
    <location>
        <begin position="341"/>
        <end position="365"/>
    </location>
</feature>
<evidence type="ECO:0000256" key="1">
    <source>
        <dbReference type="SAM" id="Phobius"/>
    </source>
</evidence>
<dbReference type="PATRIC" id="fig|1068978.7.peg.6974"/>
<dbReference type="AlphaFoldDB" id="A0A076N5K8"/>
<dbReference type="RefSeq" id="WP_017985357.1">
    <property type="nucleotide sequence ID" value="NZ_AQUL01000001.1"/>
</dbReference>
<dbReference type="InterPro" id="IPR027417">
    <property type="entry name" value="P-loop_NTPase"/>
</dbReference>